<keyword evidence="1" id="KW-1133">Transmembrane helix</keyword>
<keyword evidence="3" id="KW-1185">Reference proteome</keyword>
<organism evidence="2 3">
    <name type="scientific">Eimeria mitis</name>
    <dbReference type="NCBI Taxonomy" id="44415"/>
    <lineage>
        <taxon>Eukaryota</taxon>
        <taxon>Sar</taxon>
        <taxon>Alveolata</taxon>
        <taxon>Apicomplexa</taxon>
        <taxon>Conoidasida</taxon>
        <taxon>Coccidia</taxon>
        <taxon>Eucoccidiorida</taxon>
        <taxon>Eimeriorina</taxon>
        <taxon>Eimeriidae</taxon>
        <taxon>Eimeria</taxon>
    </lineage>
</organism>
<evidence type="ECO:0000313" key="3">
    <source>
        <dbReference type="Proteomes" id="UP000030744"/>
    </source>
</evidence>
<dbReference type="GeneID" id="25382195"/>
<feature type="transmembrane region" description="Helical" evidence="1">
    <location>
        <begin position="40"/>
        <end position="60"/>
    </location>
</feature>
<keyword evidence="1" id="KW-0472">Membrane</keyword>
<dbReference type="Pfam" id="PF11677">
    <property type="entry name" value="DUF3273"/>
    <property type="match status" value="1"/>
</dbReference>
<accession>U6JN73</accession>
<evidence type="ECO:0000256" key="1">
    <source>
        <dbReference type="SAM" id="Phobius"/>
    </source>
</evidence>
<dbReference type="RefSeq" id="XP_013349537.1">
    <property type="nucleotide sequence ID" value="XM_013494083.1"/>
</dbReference>
<dbReference type="InterPro" id="IPR021691">
    <property type="entry name" value="DUF3273"/>
</dbReference>
<dbReference type="AlphaFoldDB" id="U6JN73"/>
<sequence>MALSLLRLHQEEGILSLFSASPGVILILSQSRGYRAGTKFLQQASSFGVLASTLALLVFYSANYYFDDPWMSKNIGGGSSWLVFFTSRVCDAFALFFYAGDRCIDCLGNFLV</sequence>
<feature type="transmembrane region" description="Helical" evidence="1">
    <location>
        <begin position="80"/>
        <end position="99"/>
    </location>
</feature>
<dbReference type="OrthoDB" id="328372at2759"/>
<dbReference type="VEuPathDB" id="ToxoDB:EMH_0077460"/>
<protein>
    <submittedName>
        <fullName evidence="2">Uncharacterized protein</fullName>
    </submittedName>
</protein>
<proteinExistence type="predicted"/>
<dbReference type="Proteomes" id="UP000030744">
    <property type="component" value="Unassembled WGS sequence"/>
</dbReference>
<reference evidence="2" key="1">
    <citation type="submission" date="2013-10" db="EMBL/GenBank/DDBJ databases">
        <title>Genomic analysis of the causative agents of coccidiosis in chickens.</title>
        <authorList>
            <person name="Reid A.J."/>
            <person name="Blake D."/>
            <person name="Billington K."/>
            <person name="Browne H."/>
            <person name="Dunn M."/>
            <person name="Hung S."/>
            <person name="Kawahara F."/>
            <person name="Miranda-Saavedra D."/>
            <person name="Mourier T."/>
            <person name="Nagra H."/>
            <person name="Otto T.D."/>
            <person name="Rawlings N."/>
            <person name="Sanchez A."/>
            <person name="Sanders M."/>
            <person name="Subramaniam C."/>
            <person name="Tay Y."/>
            <person name="Dear P."/>
            <person name="Doerig C."/>
            <person name="Gruber A."/>
            <person name="Parkinson J."/>
            <person name="Shirley M."/>
            <person name="Wan K.L."/>
            <person name="Berriman M."/>
            <person name="Tomley F."/>
            <person name="Pain A."/>
        </authorList>
    </citation>
    <scope>NUCLEOTIDE SEQUENCE [LARGE SCALE GENOMIC DNA]</scope>
    <source>
        <strain evidence="2">Houghton</strain>
    </source>
</reference>
<gene>
    <name evidence="2" type="ORF">EMH_0077460</name>
</gene>
<reference evidence="2" key="2">
    <citation type="submission" date="2013-10" db="EMBL/GenBank/DDBJ databases">
        <authorList>
            <person name="Aslett M."/>
        </authorList>
    </citation>
    <scope>NUCLEOTIDE SEQUENCE [LARGE SCALE GENOMIC DNA]</scope>
    <source>
        <strain evidence="2">Houghton</strain>
    </source>
</reference>
<keyword evidence="1" id="KW-0812">Transmembrane</keyword>
<dbReference type="EMBL" id="HG678603">
    <property type="protein sequence ID" value="CDJ26959.1"/>
    <property type="molecule type" value="Genomic_DNA"/>
</dbReference>
<name>U6JN73_9EIME</name>
<evidence type="ECO:0000313" key="2">
    <source>
        <dbReference type="EMBL" id="CDJ26959.1"/>
    </source>
</evidence>